<sequence>MFIRGKWHTGDNYKQYDYGGHGGDNFVEWLKMQTFMHVCLLSDSLSMIQIKTSYVQRQWM</sequence>
<dbReference type="AlphaFoldDB" id="A0A0B7AB35"/>
<protein>
    <submittedName>
        <fullName evidence="1">Uncharacterized protein</fullName>
    </submittedName>
</protein>
<evidence type="ECO:0000313" key="1">
    <source>
        <dbReference type="EMBL" id="CEK77241.1"/>
    </source>
</evidence>
<proteinExistence type="predicted"/>
<organism evidence="1">
    <name type="scientific">Arion vulgaris</name>
    <dbReference type="NCBI Taxonomy" id="1028688"/>
    <lineage>
        <taxon>Eukaryota</taxon>
        <taxon>Metazoa</taxon>
        <taxon>Spiralia</taxon>
        <taxon>Lophotrochozoa</taxon>
        <taxon>Mollusca</taxon>
        <taxon>Gastropoda</taxon>
        <taxon>Heterobranchia</taxon>
        <taxon>Euthyneura</taxon>
        <taxon>Panpulmonata</taxon>
        <taxon>Eupulmonata</taxon>
        <taxon>Stylommatophora</taxon>
        <taxon>Helicina</taxon>
        <taxon>Arionoidea</taxon>
        <taxon>Arionidae</taxon>
        <taxon>Arion</taxon>
    </lineage>
</organism>
<name>A0A0B7AB35_9EUPU</name>
<reference evidence="1" key="1">
    <citation type="submission" date="2014-12" db="EMBL/GenBank/DDBJ databases">
        <title>Insight into the proteome of Arion vulgaris.</title>
        <authorList>
            <person name="Aradska J."/>
            <person name="Bulat T."/>
            <person name="Smidak R."/>
            <person name="Sarate P."/>
            <person name="Gangsoo J."/>
            <person name="Sialana F."/>
            <person name="Bilban M."/>
            <person name="Lubec G."/>
        </authorList>
    </citation>
    <scope>NUCLEOTIDE SEQUENCE</scope>
    <source>
        <tissue evidence="1">Skin</tissue>
    </source>
</reference>
<feature type="non-terminal residue" evidence="1">
    <location>
        <position position="60"/>
    </location>
</feature>
<gene>
    <name evidence="1" type="primary">ORF103625</name>
</gene>
<dbReference type="EMBL" id="HACG01030376">
    <property type="protein sequence ID" value="CEK77241.1"/>
    <property type="molecule type" value="Transcribed_RNA"/>
</dbReference>
<accession>A0A0B7AB35</accession>